<reference evidence="1" key="1">
    <citation type="submission" date="2020-11" db="EMBL/GenBank/DDBJ databases">
        <authorList>
            <consortium name="DOE Joint Genome Institute"/>
            <person name="Ahrendt S."/>
            <person name="Riley R."/>
            <person name="Andreopoulos W."/>
            <person name="Labutti K."/>
            <person name="Pangilinan J."/>
            <person name="Ruiz-Duenas F.J."/>
            <person name="Barrasa J.M."/>
            <person name="Sanchez-Garcia M."/>
            <person name="Camarero S."/>
            <person name="Miyauchi S."/>
            <person name="Serrano A."/>
            <person name="Linde D."/>
            <person name="Babiker R."/>
            <person name="Drula E."/>
            <person name="Ayuso-Fernandez I."/>
            <person name="Pacheco R."/>
            <person name="Padilla G."/>
            <person name="Ferreira P."/>
            <person name="Barriuso J."/>
            <person name="Kellner H."/>
            <person name="Castanera R."/>
            <person name="Alfaro M."/>
            <person name="Ramirez L."/>
            <person name="Pisabarro A.G."/>
            <person name="Kuo A."/>
            <person name="Tritt A."/>
            <person name="Lipzen A."/>
            <person name="He G."/>
            <person name="Yan M."/>
            <person name="Ng V."/>
            <person name="Cullen D."/>
            <person name="Martin F."/>
            <person name="Rosso M.-N."/>
            <person name="Henrissat B."/>
            <person name="Hibbett D."/>
            <person name="Martinez A.T."/>
            <person name="Grigoriev I.V."/>
        </authorList>
    </citation>
    <scope>NUCLEOTIDE SEQUENCE</scope>
    <source>
        <strain evidence="1">CBS 506.95</strain>
    </source>
</reference>
<proteinExistence type="predicted"/>
<dbReference type="EMBL" id="MU157870">
    <property type="protein sequence ID" value="KAF9526554.1"/>
    <property type="molecule type" value="Genomic_DNA"/>
</dbReference>
<dbReference type="Proteomes" id="UP000807306">
    <property type="component" value="Unassembled WGS sequence"/>
</dbReference>
<dbReference type="AlphaFoldDB" id="A0A9P6ED06"/>
<name>A0A9P6ED06_9AGAR</name>
<protein>
    <submittedName>
        <fullName evidence="1">Uncharacterized protein</fullName>
    </submittedName>
</protein>
<keyword evidence="2" id="KW-1185">Reference proteome</keyword>
<accession>A0A9P6ED06</accession>
<sequence length="207" mass="23893">MFSAEISQYISLTKPSTIFLLAFTYTHLLICVSESVRLHAHKFPPPLFIAEFGIIPSSAWQKCLHAHPFTGDHKRVERPSSSRCFNILRKLLSDPSLSEELVINQKRCAHVALKCLSMIASTTLDIDVVTTLMDSIPDDQVSYLWALWGLTSMLRHACRDRSLIKALKIFDSKFRWLKYYEQYVNEASRAINTYLNVSARHSVFFWY</sequence>
<organism evidence="1 2">
    <name type="scientific">Crepidotus variabilis</name>
    <dbReference type="NCBI Taxonomy" id="179855"/>
    <lineage>
        <taxon>Eukaryota</taxon>
        <taxon>Fungi</taxon>
        <taxon>Dikarya</taxon>
        <taxon>Basidiomycota</taxon>
        <taxon>Agaricomycotina</taxon>
        <taxon>Agaricomycetes</taxon>
        <taxon>Agaricomycetidae</taxon>
        <taxon>Agaricales</taxon>
        <taxon>Agaricineae</taxon>
        <taxon>Crepidotaceae</taxon>
        <taxon>Crepidotus</taxon>
    </lineage>
</organism>
<evidence type="ECO:0000313" key="1">
    <source>
        <dbReference type="EMBL" id="KAF9526554.1"/>
    </source>
</evidence>
<gene>
    <name evidence="1" type="ORF">CPB83DRAFT_857727</name>
</gene>
<comment type="caution">
    <text evidence="1">The sequence shown here is derived from an EMBL/GenBank/DDBJ whole genome shotgun (WGS) entry which is preliminary data.</text>
</comment>
<evidence type="ECO:0000313" key="2">
    <source>
        <dbReference type="Proteomes" id="UP000807306"/>
    </source>
</evidence>